<dbReference type="EMBL" id="VCGU01000011">
    <property type="protein sequence ID" value="TRY67171.1"/>
    <property type="molecule type" value="Genomic_DNA"/>
</dbReference>
<name>A0A553NP07_TIGCA</name>
<dbReference type="SUPFAM" id="SSF47391">
    <property type="entry name" value="Dimerization-anchoring domain of cAMP-dependent PK regulatory subunit"/>
    <property type="match status" value="1"/>
</dbReference>
<evidence type="ECO:0000313" key="7">
    <source>
        <dbReference type="Proteomes" id="UP000318571"/>
    </source>
</evidence>
<evidence type="ECO:0000256" key="5">
    <source>
        <dbReference type="ARBA" id="ARBA00035651"/>
    </source>
</evidence>
<keyword evidence="3" id="KW-0969">Cilium</keyword>
<gene>
    <name evidence="6" type="ORF">TCAL_03087</name>
</gene>
<organism evidence="6 7">
    <name type="scientific">Tigriopus californicus</name>
    <name type="common">Marine copepod</name>
    <dbReference type="NCBI Taxonomy" id="6832"/>
    <lineage>
        <taxon>Eukaryota</taxon>
        <taxon>Metazoa</taxon>
        <taxon>Ecdysozoa</taxon>
        <taxon>Arthropoda</taxon>
        <taxon>Crustacea</taxon>
        <taxon>Multicrustacea</taxon>
        <taxon>Hexanauplia</taxon>
        <taxon>Copepoda</taxon>
        <taxon>Harpacticoida</taxon>
        <taxon>Harpacticidae</taxon>
        <taxon>Tigriopus</taxon>
    </lineage>
</organism>
<comment type="similarity">
    <text evidence="5">Belongs to the ropporin family.</text>
</comment>
<evidence type="ECO:0000256" key="2">
    <source>
        <dbReference type="ARBA" id="ARBA00022846"/>
    </source>
</evidence>
<dbReference type="OMA" id="EPIYCSQ"/>
<dbReference type="PANTHER" id="PTHR14952">
    <property type="entry name" value="ROPPORIN-1-LIKE PROTEIN"/>
    <property type="match status" value="1"/>
</dbReference>
<evidence type="ECO:0008006" key="8">
    <source>
        <dbReference type="Google" id="ProtNLM"/>
    </source>
</evidence>
<protein>
    <recommendedName>
        <fullName evidence="8">RIIa domain-containing protein</fullName>
    </recommendedName>
</protein>
<evidence type="ECO:0000256" key="3">
    <source>
        <dbReference type="ARBA" id="ARBA00023069"/>
    </source>
</evidence>
<dbReference type="OrthoDB" id="10067602at2759"/>
<dbReference type="CDD" id="cd23019">
    <property type="entry name" value="DD_ROP"/>
    <property type="match status" value="1"/>
</dbReference>
<keyword evidence="4" id="KW-0966">Cell projection</keyword>
<evidence type="ECO:0000313" key="6">
    <source>
        <dbReference type="EMBL" id="TRY67171.1"/>
    </source>
</evidence>
<evidence type="ECO:0000256" key="4">
    <source>
        <dbReference type="ARBA" id="ARBA00023273"/>
    </source>
</evidence>
<keyword evidence="2" id="KW-0282">Flagellum</keyword>
<dbReference type="InterPro" id="IPR047844">
    <property type="entry name" value="ROP_DD"/>
</dbReference>
<comment type="caution">
    <text evidence="6">The sequence shown here is derived from an EMBL/GenBank/DDBJ whole genome shotgun (WGS) entry which is preliminary data.</text>
</comment>
<sequence length="219" mass="24814">MPEFNAKPYNNHRIHIPNEFPRILKQYTKAAIRTQPKDLLVWSVAYFRCLANGEIPPVKERLEYPIPSTPSGLTPGLLRVLNKQLRQRAIVQKPLLEARWRGICMEEATLENLLEEGNLTDDNIPWKQFVAEAAANIAPNSTIDSHMEVICEAMSDHPEGISSSLKMPEFVAMFRLTAKKLQIDQESVKKIEGYLETVAERQGGILLPQNLRSQDCPAI</sequence>
<reference evidence="6 7" key="1">
    <citation type="journal article" date="2018" name="Nat. Ecol. Evol.">
        <title>Genomic signatures of mitonuclear coevolution across populations of Tigriopus californicus.</title>
        <authorList>
            <person name="Barreto F.S."/>
            <person name="Watson E.T."/>
            <person name="Lima T.G."/>
            <person name="Willett C.S."/>
            <person name="Edmands S."/>
            <person name="Li W."/>
            <person name="Burton R.S."/>
        </authorList>
    </citation>
    <scope>NUCLEOTIDE SEQUENCE [LARGE SCALE GENOMIC DNA]</scope>
    <source>
        <strain evidence="6 7">San Diego</strain>
    </source>
</reference>
<proteinExistence type="inferred from homology"/>
<dbReference type="PANTHER" id="PTHR14952:SF9">
    <property type="entry name" value="EF-HAND DOMAIN-CONTAINING PROTEIN"/>
    <property type="match status" value="1"/>
</dbReference>
<dbReference type="Gene3D" id="1.20.890.10">
    <property type="entry name" value="cAMP-dependent protein kinase regulatory subunit, dimerization-anchoring domain"/>
    <property type="match status" value="1"/>
</dbReference>
<comment type="subcellular location">
    <subcellularLocation>
        <location evidence="1">Cell projection</location>
        <location evidence="1">Cilium</location>
        <location evidence="1">Flagellum</location>
    </subcellularLocation>
</comment>
<dbReference type="GO" id="GO:0031514">
    <property type="term" value="C:motile cilium"/>
    <property type="evidence" value="ECO:0007669"/>
    <property type="project" value="UniProtKB-SubCell"/>
</dbReference>
<dbReference type="AlphaFoldDB" id="A0A553NP07"/>
<accession>A0A553NP07</accession>
<dbReference type="STRING" id="6832.A0A553NP07"/>
<evidence type="ECO:0000256" key="1">
    <source>
        <dbReference type="ARBA" id="ARBA00004230"/>
    </source>
</evidence>
<keyword evidence="7" id="KW-1185">Reference proteome</keyword>
<dbReference type="Proteomes" id="UP000318571">
    <property type="component" value="Chromosome 4"/>
</dbReference>